<proteinExistence type="predicted"/>
<gene>
    <name evidence="1" type="ORF">CLV71_121178</name>
</gene>
<keyword evidence="2" id="KW-1185">Reference proteome</keyword>
<comment type="caution">
    <text evidence="1">The sequence shown here is derived from an EMBL/GenBank/DDBJ whole genome shotgun (WGS) entry which is preliminary data.</text>
</comment>
<protein>
    <submittedName>
        <fullName evidence="1">Uncharacterized protein</fullName>
    </submittedName>
</protein>
<evidence type="ECO:0000313" key="1">
    <source>
        <dbReference type="EMBL" id="TDV41112.1"/>
    </source>
</evidence>
<dbReference type="OrthoDB" id="2570531at2"/>
<evidence type="ECO:0000313" key="2">
    <source>
        <dbReference type="Proteomes" id="UP000294927"/>
    </source>
</evidence>
<name>A0A4R7UYE4_9PSEU</name>
<accession>A0A4R7UYE4</accession>
<dbReference type="Proteomes" id="UP000294927">
    <property type="component" value="Unassembled WGS sequence"/>
</dbReference>
<sequence length="89" mass="10109">MVTTRLATVPDEVRAAIVEQVGPVLDMDTVHGGWNSEIATRVRTANETMFVKGLRADHRRVWTQQRDLTLRVAEQRWSAMEATRRCATS</sequence>
<organism evidence="1 2">
    <name type="scientific">Actinophytocola oryzae</name>
    <dbReference type="NCBI Taxonomy" id="502181"/>
    <lineage>
        <taxon>Bacteria</taxon>
        <taxon>Bacillati</taxon>
        <taxon>Actinomycetota</taxon>
        <taxon>Actinomycetes</taxon>
        <taxon>Pseudonocardiales</taxon>
        <taxon>Pseudonocardiaceae</taxon>
    </lineage>
</organism>
<reference evidence="1 2" key="1">
    <citation type="submission" date="2019-03" db="EMBL/GenBank/DDBJ databases">
        <title>Genomic Encyclopedia of Archaeal and Bacterial Type Strains, Phase II (KMG-II): from individual species to whole genera.</title>
        <authorList>
            <person name="Goeker M."/>
        </authorList>
    </citation>
    <scope>NUCLEOTIDE SEQUENCE [LARGE SCALE GENOMIC DNA]</scope>
    <source>
        <strain evidence="1 2">DSM 45499</strain>
    </source>
</reference>
<dbReference type="RefSeq" id="WP_133908041.1">
    <property type="nucleotide sequence ID" value="NZ_SOCP01000021.1"/>
</dbReference>
<dbReference type="EMBL" id="SOCP01000021">
    <property type="protein sequence ID" value="TDV41112.1"/>
    <property type="molecule type" value="Genomic_DNA"/>
</dbReference>
<dbReference type="AlphaFoldDB" id="A0A4R7UYE4"/>